<comment type="caution">
    <text evidence="1">The sequence shown here is derived from an EMBL/GenBank/DDBJ whole genome shotgun (WGS) entry which is preliminary data.</text>
</comment>
<evidence type="ECO:0000313" key="3">
    <source>
        <dbReference type="Proteomes" id="UP000321393"/>
    </source>
</evidence>
<dbReference type="EMBL" id="SSTD01005856">
    <property type="protein sequence ID" value="TYK21193.1"/>
    <property type="molecule type" value="Genomic_DNA"/>
</dbReference>
<organism evidence="1 3">
    <name type="scientific">Cucumis melo var. makuwa</name>
    <name type="common">Oriental melon</name>
    <dbReference type="NCBI Taxonomy" id="1194695"/>
    <lineage>
        <taxon>Eukaryota</taxon>
        <taxon>Viridiplantae</taxon>
        <taxon>Streptophyta</taxon>
        <taxon>Embryophyta</taxon>
        <taxon>Tracheophyta</taxon>
        <taxon>Spermatophyta</taxon>
        <taxon>Magnoliopsida</taxon>
        <taxon>eudicotyledons</taxon>
        <taxon>Gunneridae</taxon>
        <taxon>Pentapetalae</taxon>
        <taxon>rosids</taxon>
        <taxon>fabids</taxon>
        <taxon>Cucurbitales</taxon>
        <taxon>Cucurbitaceae</taxon>
        <taxon>Benincaseae</taxon>
        <taxon>Cucumis</taxon>
    </lineage>
</organism>
<protein>
    <submittedName>
        <fullName evidence="1">Cytochrome P450 CYP82D47-like</fullName>
    </submittedName>
</protein>
<accession>A0A5A7UT85</accession>
<evidence type="ECO:0000313" key="4">
    <source>
        <dbReference type="Proteomes" id="UP000321947"/>
    </source>
</evidence>
<proteinExistence type="predicted"/>
<reference evidence="3 4" key="1">
    <citation type="submission" date="2019-08" db="EMBL/GenBank/DDBJ databases">
        <title>Draft genome sequences of two oriental melons (Cucumis melo L. var makuwa).</title>
        <authorList>
            <person name="Kwon S.-Y."/>
        </authorList>
    </citation>
    <scope>NUCLEOTIDE SEQUENCE [LARGE SCALE GENOMIC DNA]</scope>
    <source>
        <strain evidence="4">cv. Chang Bougi</strain>
        <strain evidence="3">cv. SW 3</strain>
        <tissue evidence="1">Leaf</tissue>
    </source>
</reference>
<name>A0A5A7UT85_CUCMM</name>
<dbReference type="AlphaFoldDB" id="A0A5A7UT85"/>
<evidence type="ECO:0000313" key="2">
    <source>
        <dbReference type="EMBL" id="TYK21193.1"/>
    </source>
</evidence>
<gene>
    <name evidence="2" type="ORF">E5676_scaffold1312G00170</name>
    <name evidence="1" type="ORF">E6C27_scaffold29G00240</name>
</gene>
<sequence length="145" mass="16213">MVERDSRCTTQNSGVMVINESSGNGSGDSNFCGVLDEVFDIQYLMGQHNNRIWDVSEVEDVENEQLNVLEIVVEHHVDEHIEDDTWCRPDVDPTISCIMSSFLNGFKETDALFLEFNDKINNATGSSSIRLNPSDSYETSTVSAL</sequence>
<dbReference type="EMBL" id="SSTE01007338">
    <property type="protein sequence ID" value="KAA0056729.1"/>
    <property type="molecule type" value="Genomic_DNA"/>
</dbReference>
<dbReference type="Proteomes" id="UP000321947">
    <property type="component" value="Unassembled WGS sequence"/>
</dbReference>
<evidence type="ECO:0000313" key="1">
    <source>
        <dbReference type="EMBL" id="KAA0056729.1"/>
    </source>
</evidence>
<dbReference type="Proteomes" id="UP000321393">
    <property type="component" value="Unassembled WGS sequence"/>
</dbReference>